<dbReference type="AlphaFoldDB" id="A0A9X2I8Q1"/>
<dbReference type="PANTHER" id="PTHR35789">
    <property type="entry name" value="SPORE GERMINATION PROTEIN B3"/>
    <property type="match status" value="1"/>
</dbReference>
<evidence type="ECO:0000256" key="1">
    <source>
        <dbReference type="ARBA" id="ARBA00004635"/>
    </source>
</evidence>
<dbReference type="NCBIfam" id="TIGR02887">
    <property type="entry name" value="spore_ger_x_C"/>
    <property type="match status" value="1"/>
</dbReference>
<evidence type="ECO:0000256" key="2">
    <source>
        <dbReference type="ARBA" id="ARBA00007886"/>
    </source>
</evidence>
<dbReference type="InterPro" id="IPR038501">
    <property type="entry name" value="Spore_GerAC_C_sf"/>
</dbReference>
<reference evidence="10" key="1">
    <citation type="submission" date="2022-02" db="EMBL/GenBank/DDBJ databases">
        <title>Halalkalibacter sp. nov. isolated from Lonar Lake, India.</title>
        <authorList>
            <person name="Joshi A."/>
            <person name="Thite S."/>
            <person name="Lodha T."/>
        </authorList>
    </citation>
    <scope>NUCLEOTIDE SEQUENCE</scope>
    <source>
        <strain evidence="10">MEB205</strain>
    </source>
</reference>
<comment type="similarity">
    <text evidence="2">Belongs to the GerABKC lipoprotein family.</text>
</comment>
<keyword evidence="6" id="KW-0564">Palmitate</keyword>
<feature type="domain" description="Spore germination protein N-terminal" evidence="9">
    <location>
        <begin position="21"/>
        <end position="193"/>
    </location>
</feature>
<proteinExistence type="inferred from homology"/>
<dbReference type="RefSeq" id="WP_250097201.1">
    <property type="nucleotide sequence ID" value="NZ_JAKRYL010000014.1"/>
</dbReference>
<comment type="subcellular location">
    <subcellularLocation>
        <location evidence="1">Membrane</location>
        <topology evidence="1">Lipid-anchor</topology>
    </subcellularLocation>
</comment>
<evidence type="ECO:0000259" key="9">
    <source>
        <dbReference type="Pfam" id="PF25198"/>
    </source>
</evidence>
<dbReference type="InterPro" id="IPR057336">
    <property type="entry name" value="GerAC_N"/>
</dbReference>
<evidence type="ECO:0000259" key="8">
    <source>
        <dbReference type="Pfam" id="PF05504"/>
    </source>
</evidence>
<protein>
    <submittedName>
        <fullName evidence="10">Ger(X)C family spore germination protein</fullName>
    </submittedName>
</protein>
<keyword evidence="3" id="KW-0309">Germination</keyword>
<dbReference type="Gene3D" id="3.30.300.210">
    <property type="entry name" value="Nutrient germinant receptor protein C, domain 3"/>
    <property type="match status" value="1"/>
</dbReference>
<dbReference type="GO" id="GO:0016020">
    <property type="term" value="C:membrane"/>
    <property type="evidence" value="ECO:0007669"/>
    <property type="project" value="UniProtKB-SubCell"/>
</dbReference>
<keyword evidence="7" id="KW-0449">Lipoprotein</keyword>
<dbReference type="PANTHER" id="PTHR35789:SF1">
    <property type="entry name" value="SPORE GERMINATION PROTEIN B3"/>
    <property type="match status" value="1"/>
</dbReference>
<gene>
    <name evidence="10" type="ORF">MF646_14390</name>
</gene>
<dbReference type="EMBL" id="JAKRYL010000014">
    <property type="protein sequence ID" value="MCL7748315.1"/>
    <property type="molecule type" value="Genomic_DNA"/>
</dbReference>
<comment type="caution">
    <text evidence="10">The sequence shown here is derived from an EMBL/GenBank/DDBJ whole genome shotgun (WGS) entry which is preliminary data.</text>
</comment>
<organism evidence="10 11">
    <name type="scientific">Halalkalibacter alkaliphilus</name>
    <dbReference type="NCBI Taxonomy" id="2917993"/>
    <lineage>
        <taxon>Bacteria</taxon>
        <taxon>Bacillati</taxon>
        <taxon>Bacillota</taxon>
        <taxon>Bacilli</taxon>
        <taxon>Bacillales</taxon>
        <taxon>Bacillaceae</taxon>
        <taxon>Halalkalibacter</taxon>
    </lineage>
</organism>
<evidence type="ECO:0000256" key="4">
    <source>
        <dbReference type="ARBA" id="ARBA00022729"/>
    </source>
</evidence>
<evidence type="ECO:0000256" key="5">
    <source>
        <dbReference type="ARBA" id="ARBA00023136"/>
    </source>
</evidence>
<dbReference type="Pfam" id="PF05504">
    <property type="entry name" value="Spore_GerAC"/>
    <property type="match status" value="1"/>
</dbReference>
<accession>A0A9X2I8Q1</accession>
<keyword evidence="4" id="KW-0732">Signal</keyword>
<dbReference type="InterPro" id="IPR046953">
    <property type="entry name" value="Spore_GerAC-like_C"/>
</dbReference>
<feature type="domain" description="Spore germination GerAC-like C-terminal" evidence="8">
    <location>
        <begin position="206"/>
        <end position="372"/>
    </location>
</feature>
<evidence type="ECO:0000256" key="3">
    <source>
        <dbReference type="ARBA" id="ARBA00022544"/>
    </source>
</evidence>
<evidence type="ECO:0000256" key="7">
    <source>
        <dbReference type="ARBA" id="ARBA00023288"/>
    </source>
</evidence>
<name>A0A9X2I8Q1_9BACI</name>
<dbReference type="Proteomes" id="UP001139150">
    <property type="component" value="Unassembled WGS sequence"/>
</dbReference>
<dbReference type="GO" id="GO:0009847">
    <property type="term" value="P:spore germination"/>
    <property type="evidence" value="ECO:0007669"/>
    <property type="project" value="InterPro"/>
</dbReference>
<evidence type="ECO:0000313" key="11">
    <source>
        <dbReference type="Proteomes" id="UP001139150"/>
    </source>
</evidence>
<dbReference type="Pfam" id="PF25198">
    <property type="entry name" value="Spore_GerAC_N"/>
    <property type="match status" value="1"/>
</dbReference>
<keyword evidence="5" id="KW-0472">Membrane</keyword>
<dbReference type="PROSITE" id="PS51257">
    <property type="entry name" value="PROKAR_LIPOPROTEIN"/>
    <property type="match status" value="1"/>
</dbReference>
<dbReference type="InterPro" id="IPR008844">
    <property type="entry name" value="Spore_GerAC-like"/>
</dbReference>
<evidence type="ECO:0000256" key="6">
    <source>
        <dbReference type="ARBA" id="ARBA00023139"/>
    </source>
</evidence>
<evidence type="ECO:0000313" key="10">
    <source>
        <dbReference type="EMBL" id="MCL7748315.1"/>
    </source>
</evidence>
<keyword evidence="11" id="KW-1185">Reference proteome</keyword>
<sequence>MKKLVIIILSVFLLVISGCWDQRELIERAFALGAAIDQHEDQLELTVQFYRPKPEEGGGGDGGDPVSFGIYAQTISEGARNLVNHIGRRANWSHMQVIVIGEETARTRPLSELLGFFYREQEPRSTTHILIGQGKGSDYLNFDPLFEDSSGRQLREIQRFSREVTGHSRETTIHDLSLQLKSELGTAIVPYVTKSANKITTAPIIGVAIVKDDRMVSDLSGKETQSLLILREQFDRANWKLPCKEGNNGGRFDNIEVFLTSSNISPRVNGNQVTVDAAFQFEVTLRELVCETVLETSEDANEFARYIEEQLEINLMNTIEKLQKEKIDASELGNKIYRDNPELWKSVKDNWDELFATAQFNFSISVDIDGSGTVEYRPFP</sequence>